<dbReference type="Proteomes" id="UP000223913">
    <property type="component" value="Unassembled WGS sequence"/>
</dbReference>
<protein>
    <recommendedName>
        <fullName evidence="3">Adhesin domain-containing protein</fullName>
    </recommendedName>
</protein>
<dbReference type="AlphaFoldDB" id="A0A2D0NDD8"/>
<organism evidence="1 2">
    <name type="scientific">Flavilitoribacter nigricans (strain ATCC 23147 / DSM 23189 / NBRC 102662 / NCIMB 1420 / SS-2)</name>
    <name type="common">Lewinella nigricans</name>
    <dbReference type="NCBI Taxonomy" id="1122177"/>
    <lineage>
        <taxon>Bacteria</taxon>
        <taxon>Pseudomonadati</taxon>
        <taxon>Bacteroidota</taxon>
        <taxon>Saprospiria</taxon>
        <taxon>Saprospirales</taxon>
        <taxon>Lewinellaceae</taxon>
        <taxon>Flavilitoribacter</taxon>
    </lineage>
</organism>
<sequence length="316" mass="36258">MNRFKPNRKMSLKIAMTKSMLLIVGILFQLPVFAQVTVQVITKKIEKTYNYQDGYELNIEGEKAQVSIESWDQDKISITLEITAKHPDKAIAERDLEAMQYLTQKVKNKIYLRNYLSPKEGAPAPEASFEAVYYVRVPPACPVYLKNYFGVANISNLNNRFRFNGEFSKIDLENISGSIDLRSRFGDIFGNHLDGIVNIWSRRSNVTLNDIRGSFDITAQYGTLRIFAEDRLLKLNIDAEKSDVYFFNPNPEFYGYTLTANNGNVVFPGELSYEEEDNKADQRKIKFKPPREYFANITITVTIGDIHVEKATQPKM</sequence>
<comment type="caution">
    <text evidence="1">The sequence shown here is derived from an EMBL/GenBank/DDBJ whole genome shotgun (WGS) entry which is preliminary data.</text>
</comment>
<name>A0A2D0NDD8_FLAN2</name>
<reference evidence="1 2" key="1">
    <citation type="submission" date="2017-10" db="EMBL/GenBank/DDBJ databases">
        <title>The draft genome sequence of Lewinella nigricans NBRC 102662.</title>
        <authorList>
            <person name="Wang K."/>
        </authorList>
    </citation>
    <scope>NUCLEOTIDE SEQUENCE [LARGE SCALE GENOMIC DNA]</scope>
    <source>
        <strain evidence="1 2">NBRC 102662</strain>
    </source>
</reference>
<gene>
    <name evidence="1" type="ORF">CRP01_12535</name>
</gene>
<evidence type="ECO:0000313" key="2">
    <source>
        <dbReference type="Proteomes" id="UP000223913"/>
    </source>
</evidence>
<accession>A0A2D0NDD8</accession>
<evidence type="ECO:0000313" key="1">
    <source>
        <dbReference type="EMBL" id="PHN06390.1"/>
    </source>
</evidence>
<evidence type="ECO:0008006" key="3">
    <source>
        <dbReference type="Google" id="ProtNLM"/>
    </source>
</evidence>
<dbReference type="EMBL" id="PDUD01000018">
    <property type="protein sequence ID" value="PHN06390.1"/>
    <property type="molecule type" value="Genomic_DNA"/>
</dbReference>
<proteinExistence type="predicted"/>
<keyword evidence="2" id="KW-1185">Reference proteome</keyword>